<feature type="region of interest" description="Disordered" evidence="1">
    <location>
        <begin position="1"/>
        <end position="71"/>
    </location>
</feature>
<evidence type="ECO:0000313" key="3">
    <source>
        <dbReference type="Proteomes" id="UP001295684"/>
    </source>
</evidence>
<comment type="caution">
    <text evidence="2">The sequence shown here is derived from an EMBL/GenBank/DDBJ whole genome shotgun (WGS) entry which is preliminary data.</text>
</comment>
<organism evidence="2 3">
    <name type="scientific">Euplotes crassus</name>
    <dbReference type="NCBI Taxonomy" id="5936"/>
    <lineage>
        <taxon>Eukaryota</taxon>
        <taxon>Sar</taxon>
        <taxon>Alveolata</taxon>
        <taxon>Ciliophora</taxon>
        <taxon>Intramacronucleata</taxon>
        <taxon>Spirotrichea</taxon>
        <taxon>Hypotrichia</taxon>
        <taxon>Euplotida</taxon>
        <taxon>Euplotidae</taxon>
        <taxon>Moneuplotes</taxon>
    </lineage>
</organism>
<dbReference type="Proteomes" id="UP001295684">
    <property type="component" value="Unassembled WGS sequence"/>
</dbReference>
<proteinExistence type="predicted"/>
<accession>A0AAD1UE76</accession>
<evidence type="ECO:0000313" key="2">
    <source>
        <dbReference type="EMBL" id="CAI2365595.1"/>
    </source>
</evidence>
<sequence>MPDKGGKTSSARINLVVSRKEKRESAQKGDFREKKTQMKNKLKSIHSRKGSMILKHNKSEPKDASLLILEG</sequence>
<feature type="compositionally biased region" description="Basic and acidic residues" evidence="1">
    <location>
        <begin position="18"/>
        <end position="36"/>
    </location>
</feature>
<dbReference type="EMBL" id="CAMPGE010006716">
    <property type="protein sequence ID" value="CAI2365595.1"/>
    <property type="molecule type" value="Genomic_DNA"/>
</dbReference>
<evidence type="ECO:0000256" key="1">
    <source>
        <dbReference type="SAM" id="MobiDB-lite"/>
    </source>
</evidence>
<feature type="compositionally biased region" description="Basic residues" evidence="1">
    <location>
        <begin position="37"/>
        <end position="49"/>
    </location>
</feature>
<name>A0AAD1UE76_EUPCR</name>
<keyword evidence="3" id="KW-1185">Reference proteome</keyword>
<protein>
    <submittedName>
        <fullName evidence="2">Uncharacterized protein</fullName>
    </submittedName>
</protein>
<reference evidence="2" key="1">
    <citation type="submission" date="2023-07" db="EMBL/GenBank/DDBJ databases">
        <authorList>
            <consortium name="AG Swart"/>
            <person name="Singh M."/>
            <person name="Singh A."/>
            <person name="Seah K."/>
            <person name="Emmerich C."/>
        </authorList>
    </citation>
    <scope>NUCLEOTIDE SEQUENCE</scope>
    <source>
        <strain evidence="2">DP1</strain>
    </source>
</reference>
<dbReference type="AlphaFoldDB" id="A0AAD1UE76"/>
<gene>
    <name evidence="2" type="ORF">ECRASSUSDP1_LOCUS6911</name>
</gene>